<keyword evidence="1 3" id="KW-0479">Metal-binding</keyword>
<feature type="region of interest" description="Disordered" evidence="4">
    <location>
        <begin position="158"/>
        <end position="195"/>
    </location>
</feature>
<dbReference type="PANTHER" id="PTHR24216:SF65">
    <property type="entry name" value="PAXILLIN-LIKE PROTEIN 1"/>
    <property type="match status" value="1"/>
</dbReference>
<feature type="compositionally biased region" description="Basic and acidic residues" evidence="4">
    <location>
        <begin position="97"/>
        <end position="113"/>
    </location>
</feature>
<feature type="region of interest" description="Disordered" evidence="4">
    <location>
        <begin position="564"/>
        <end position="635"/>
    </location>
</feature>
<feature type="compositionally biased region" description="Polar residues" evidence="4">
    <location>
        <begin position="84"/>
        <end position="95"/>
    </location>
</feature>
<feature type="region of interest" description="Disordered" evidence="4">
    <location>
        <begin position="453"/>
        <end position="482"/>
    </location>
</feature>
<gene>
    <name evidence="6" type="ORF">PACTADRAFT_33844</name>
</gene>
<dbReference type="EMBL" id="KV454014">
    <property type="protein sequence ID" value="ODV95266.1"/>
    <property type="molecule type" value="Genomic_DNA"/>
</dbReference>
<organism evidence="6 7">
    <name type="scientific">Pachysolen tannophilus NRRL Y-2460</name>
    <dbReference type="NCBI Taxonomy" id="669874"/>
    <lineage>
        <taxon>Eukaryota</taxon>
        <taxon>Fungi</taxon>
        <taxon>Dikarya</taxon>
        <taxon>Ascomycota</taxon>
        <taxon>Saccharomycotina</taxon>
        <taxon>Pichiomycetes</taxon>
        <taxon>Pachysolenaceae</taxon>
        <taxon>Pachysolen</taxon>
    </lineage>
</organism>
<feature type="region of interest" description="Disordered" evidence="4">
    <location>
        <begin position="84"/>
        <end position="132"/>
    </location>
</feature>
<accession>A0A1E4TU44</accession>
<evidence type="ECO:0000313" key="7">
    <source>
        <dbReference type="Proteomes" id="UP000094236"/>
    </source>
</evidence>
<feature type="compositionally biased region" description="Low complexity" evidence="4">
    <location>
        <begin position="465"/>
        <end position="476"/>
    </location>
</feature>
<evidence type="ECO:0000313" key="6">
    <source>
        <dbReference type="EMBL" id="ODV95266.1"/>
    </source>
</evidence>
<sequence length="789" mass="88811">MFEKTKLQARKGDSGVPQSPTMDSLPRFIRNNPSFRFNSPFPPLHPDKKYRGVYERAGFEVYKGDYKNHSHSHDIDHPSQCNSMFAKSAKNSPSPNEAKRFPRGTDDKIKKGDTQYAVSSSQSNPDIASLNHSQPSLYKETRNFSDVGIIASNSSIKTQNNNTHLRTPTESDFEEKSSNEKSSYPSPKVQGLISPKSQEKFTIPEAADNTDSSDFIFQNSNLTNQNLNLKIEENGFLGPGKRKNLDTASYTSSIAEFDKKFELNNNKPDGPLVTSIIAQPVDSDIDSNIDHETDPDHDTDHDVDVDVESDIPVGAPHQRENNSFQIPVINVPKISVNHTGDNSSDNPEDFYGPIQDNSFEPSSIYGNVNNNSVYMNRDKTYEALTGTKAQQTPKLAYHVFVNDSPQYSVNDNNNNNNNNNINNINNSNNNNKNLTIEEFRSRVYSDLTGGEEDEYFDEKNGYNNTTTPDTTTTTSTKSPVKSAEQNLKYDDNFTAPSVSERLADADKAISEKFVHHKILPNNIDLEEQTKPLFFSGKTSSASPKSLDNPQLNFSKQAKAININLSGNSTPMDSPRSDFFQSTNVHVPPNSKLNEQESQSQQCQHAQQQQAQQQLQQHQQTQQVISNEKPDIKYPAGKGPCRRCGLNIIGKSIWSKDGQLSGRWHRDCFSCHNCAMVFDKGSNCYVIQDHPYCEQHFHELNDSLCHICTKGIEGQCLENENKEKFHPGCLTCHKCGEFITRDYFIVDQMPLCERDGLMEIQFERERALHFAGGGLDVSKIEKRRTRLLQI</sequence>
<dbReference type="CDD" id="cd08368">
    <property type="entry name" value="LIM"/>
    <property type="match status" value="1"/>
</dbReference>
<keyword evidence="7" id="KW-1185">Reference proteome</keyword>
<dbReference type="SUPFAM" id="SSF57716">
    <property type="entry name" value="Glucocorticoid receptor-like (DNA-binding domain)"/>
    <property type="match status" value="1"/>
</dbReference>
<dbReference type="SMART" id="SM00132">
    <property type="entry name" value="LIM"/>
    <property type="match status" value="2"/>
</dbReference>
<feature type="compositionally biased region" description="Low complexity" evidence="4">
    <location>
        <begin position="595"/>
        <end position="622"/>
    </location>
</feature>
<feature type="compositionally biased region" description="Polar residues" evidence="4">
    <location>
        <begin position="158"/>
        <end position="170"/>
    </location>
</feature>
<feature type="compositionally biased region" description="Basic and acidic residues" evidence="4">
    <location>
        <begin position="1"/>
        <end position="13"/>
    </location>
</feature>
<evidence type="ECO:0000259" key="5">
    <source>
        <dbReference type="PROSITE" id="PS50023"/>
    </source>
</evidence>
<evidence type="ECO:0000256" key="2">
    <source>
        <dbReference type="ARBA" id="ARBA00022833"/>
    </source>
</evidence>
<feature type="compositionally biased region" description="Polar residues" evidence="4">
    <location>
        <begin position="116"/>
        <end position="132"/>
    </location>
</feature>
<feature type="compositionally biased region" description="Low complexity" evidence="4">
    <location>
        <begin position="30"/>
        <end position="39"/>
    </location>
</feature>
<evidence type="ECO:0000256" key="4">
    <source>
        <dbReference type="SAM" id="MobiDB-lite"/>
    </source>
</evidence>
<dbReference type="CDD" id="cd09397">
    <property type="entry name" value="LIM1_UF1"/>
    <property type="match status" value="1"/>
</dbReference>
<dbReference type="InterPro" id="IPR001781">
    <property type="entry name" value="Znf_LIM"/>
</dbReference>
<evidence type="ECO:0000256" key="1">
    <source>
        <dbReference type="ARBA" id="ARBA00022723"/>
    </source>
</evidence>
<feature type="domain" description="LIM zinc-binding" evidence="5">
    <location>
        <begin position="638"/>
        <end position="702"/>
    </location>
</feature>
<keyword evidence="2 3" id="KW-0862">Zinc</keyword>
<keyword evidence="3" id="KW-0440">LIM domain</keyword>
<dbReference type="AlphaFoldDB" id="A0A1E4TU44"/>
<dbReference type="PROSITE" id="PS00478">
    <property type="entry name" value="LIM_DOMAIN_1"/>
    <property type="match status" value="2"/>
</dbReference>
<dbReference type="GO" id="GO:0030695">
    <property type="term" value="F:GTPase regulator activity"/>
    <property type="evidence" value="ECO:0007669"/>
    <property type="project" value="UniProtKB-ARBA"/>
</dbReference>
<dbReference type="Proteomes" id="UP000094236">
    <property type="component" value="Unassembled WGS sequence"/>
</dbReference>
<feature type="region of interest" description="Disordered" evidence="4">
    <location>
        <begin position="1"/>
        <end position="49"/>
    </location>
</feature>
<protein>
    <recommendedName>
        <fullName evidence="5">LIM zinc-binding domain-containing protein</fullName>
    </recommendedName>
</protein>
<dbReference type="PANTHER" id="PTHR24216">
    <property type="entry name" value="PAXILLIN-RELATED"/>
    <property type="match status" value="1"/>
</dbReference>
<evidence type="ECO:0000256" key="3">
    <source>
        <dbReference type="PROSITE-ProRule" id="PRU00125"/>
    </source>
</evidence>
<name>A0A1E4TU44_PACTA</name>
<dbReference type="Gene3D" id="2.10.110.10">
    <property type="entry name" value="Cysteine Rich Protein"/>
    <property type="match status" value="2"/>
</dbReference>
<proteinExistence type="predicted"/>
<dbReference type="STRING" id="669874.A0A1E4TU44"/>
<dbReference type="PROSITE" id="PS50023">
    <property type="entry name" value="LIM_DOMAIN_2"/>
    <property type="match status" value="1"/>
</dbReference>
<dbReference type="Pfam" id="PF00412">
    <property type="entry name" value="LIM"/>
    <property type="match status" value="2"/>
</dbReference>
<dbReference type="OrthoDB" id="1112565at2759"/>
<reference evidence="7" key="1">
    <citation type="submission" date="2016-05" db="EMBL/GenBank/DDBJ databases">
        <title>Comparative genomics of biotechnologically important yeasts.</title>
        <authorList>
            <consortium name="DOE Joint Genome Institute"/>
            <person name="Riley R."/>
            <person name="Haridas S."/>
            <person name="Wolfe K.H."/>
            <person name="Lopes M.R."/>
            <person name="Hittinger C.T."/>
            <person name="Goker M."/>
            <person name="Salamov A."/>
            <person name="Wisecaver J."/>
            <person name="Long T.M."/>
            <person name="Aerts A.L."/>
            <person name="Barry K."/>
            <person name="Choi C."/>
            <person name="Clum A."/>
            <person name="Coughlan A.Y."/>
            <person name="Deshpande S."/>
            <person name="Douglass A.P."/>
            <person name="Hanson S.J."/>
            <person name="Klenk H.-P."/>
            <person name="Labutti K."/>
            <person name="Lapidus A."/>
            <person name="Lindquist E."/>
            <person name="Lipzen A."/>
            <person name="Meier-Kolthoff J.P."/>
            <person name="Ohm R.A."/>
            <person name="Otillar R.P."/>
            <person name="Pangilinan J."/>
            <person name="Peng Y."/>
            <person name="Rokas A."/>
            <person name="Rosa C.A."/>
            <person name="Scheuner C."/>
            <person name="Sibirny A.A."/>
            <person name="Slot J.C."/>
            <person name="Stielow J.B."/>
            <person name="Sun H."/>
            <person name="Kurtzman C.P."/>
            <person name="Blackwell M."/>
            <person name="Grigoriev I.V."/>
            <person name="Jeffries T.W."/>
        </authorList>
    </citation>
    <scope>NUCLEOTIDE SEQUENCE [LARGE SCALE GENOMIC DNA]</scope>
    <source>
        <strain evidence="7">NRRL Y-2460</strain>
    </source>
</reference>
<dbReference type="GO" id="GO:0046872">
    <property type="term" value="F:metal ion binding"/>
    <property type="evidence" value="ECO:0007669"/>
    <property type="project" value="UniProtKB-KW"/>
</dbReference>